<dbReference type="Proteomes" id="UP000827976">
    <property type="component" value="Chromosome 19"/>
</dbReference>
<evidence type="ECO:0000313" key="2">
    <source>
        <dbReference type="Proteomes" id="UP000827976"/>
    </source>
</evidence>
<keyword evidence="2" id="KW-1185">Reference proteome</keyword>
<accession>A0ACB7U4G2</accession>
<name>A0ACB7U4G2_DIOAL</name>
<proteinExistence type="predicted"/>
<dbReference type="EMBL" id="CM037029">
    <property type="protein sequence ID" value="KAH7655120.1"/>
    <property type="molecule type" value="Genomic_DNA"/>
</dbReference>
<evidence type="ECO:0000313" key="1">
    <source>
        <dbReference type="EMBL" id="KAH7655120.1"/>
    </source>
</evidence>
<sequence>MSRSGTSLLGRRAPTHPICLSILHSCTSMSEFLQIHALMLRIYLMDDPFAANKALEFCAASPHGSLHHARKLFDQIPQPNTFAYNTLIRAYANSPFPAMSLRLFSQMLFGNAVPNSYTCTFLLKACARLSAIGEGEQLHGFMIKSGFGSDLFSTNGLVSMYASCGRIEFGRRLFDLSVEKDEVCWNSMISGYAECGLLDHARSLFDEMPERGIISWNAMINGYVKVGDIGAARELFDRMPGRNADSWNTLIAGYAKCGFVDMSRKLFDEMPEKNVVSWSAMITALVQGGFPKEALDLYEEMRRAMVSPNWATIVSVLSACSQLGALERGMHVHAFVERNKMEVDSVIGTALIDMFAKCGCIDRALKIFDKLSSKDVFSWTAMIGGLAVNGHGAKALEFFGKMEEQGVRPNGVTFVGVLCACSHAGRVLLAKRYFHLMSTKYGIEPQVEHYGCMVDALGRAGLIQEAISLAQSSPGKVDPELWVTLLGACWIHGDVNTGEYVLEQLVKLKPDDGGVYVLLSNIYATRGQWDDARRLRWQMKSKGLEKVRGRSSIEINGLVHEFYVGDKSHPRTVEIYQMLADIHCRLRLAGYVPNTNLVLFDIAEEDKENVVAHHSEKLAIAFGMISLNPKAAIRVVKNLRVCLDCHTVAKLISKLYKREIILRDRHVFHYFRDGSCSCKDYW</sequence>
<comment type="caution">
    <text evidence="1">The sequence shown here is derived from an EMBL/GenBank/DDBJ whole genome shotgun (WGS) entry which is preliminary data.</text>
</comment>
<gene>
    <name evidence="1" type="ORF">IHE45_19G185700</name>
</gene>
<organism evidence="1 2">
    <name type="scientific">Dioscorea alata</name>
    <name type="common">Purple yam</name>
    <dbReference type="NCBI Taxonomy" id="55571"/>
    <lineage>
        <taxon>Eukaryota</taxon>
        <taxon>Viridiplantae</taxon>
        <taxon>Streptophyta</taxon>
        <taxon>Embryophyta</taxon>
        <taxon>Tracheophyta</taxon>
        <taxon>Spermatophyta</taxon>
        <taxon>Magnoliopsida</taxon>
        <taxon>Liliopsida</taxon>
        <taxon>Dioscoreales</taxon>
        <taxon>Dioscoreaceae</taxon>
        <taxon>Dioscorea</taxon>
    </lineage>
</organism>
<reference evidence="2" key="1">
    <citation type="journal article" date="2022" name="Nat. Commun.">
        <title>Chromosome evolution and the genetic basis of agronomically important traits in greater yam.</title>
        <authorList>
            <person name="Bredeson J.V."/>
            <person name="Lyons J.B."/>
            <person name="Oniyinde I.O."/>
            <person name="Okereke N.R."/>
            <person name="Kolade O."/>
            <person name="Nnabue I."/>
            <person name="Nwadili C.O."/>
            <person name="Hribova E."/>
            <person name="Parker M."/>
            <person name="Nwogha J."/>
            <person name="Shu S."/>
            <person name="Carlson J."/>
            <person name="Kariba R."/>
            <person name="Muthemba S."/>
            <person name="Knop K."/>
            <person name="Barton G.J."/>
            <person name="Sherwood A.V."/>
            <person name="Lopez-Montes A."/>
            <person name="Asiedu R."/>
            <person name="Jamnadass R."/>
            <person name="Muchugi A."/>
            <person name="Goodstein D."/>
            <person name="Egesi C.N."/>
            <person name="Featherston J."/>
            <person name="Asfaw A."/>
            <person name="Simpson G.G."/>
            <person name="Dolezel J."/>
            <person name="Hendre P.S."/>
            <person name="Van Deynze A."/>
            <person name="Kumar P.L."/>
            <person name="Obidiegwu J.E."/>
            <person name="Bhattacharjee R."/>
            <person name="Rokhsar D.S."/>
        </authorList>
    </citation>
    <scope>NUCLEOTIDE SEQUENCE [LARGE SCALE GENOMIC DNA]</scope>
    <source>
        <strain evidence="2">cv. TDa95/00328</strain>
    </source>
</reference>
<protein>
    <submittedName>
        <fullName evidence="1">HCP-like protein</fullName>
    </submittedName>
</protein>